<organism evidence="4 5">
    <name type="scientific">Candidatus Ornithobacterium hominis</name>
    <dbReference type="NCBI Taxonomy" id="2497989"/>
    <lineage>
        <taxon>Bacteria</taxon>
        <taxon>Pseudomonadati</taxon>
        <taxon>Bacteroidota</taxon>
        <taxon>Flavobacteriia</taxon>
        <taxon>Flavobacteriales</taxon>
        <taxon>Weeksellaceae</taxon>
        <taxon>Ornithobacterium</taxon>
    </lineage>
</organism>
<name>A0A383TTM5_9FLAO</name>
<proteinExistence type="predicted"/>
<accession>A0A383TTM5</accession>
<dbReference type="Gene3D" id="2.60.40.3080">
    <property type="match status" value="1"/>
</dbReference>
<feature type="signal peptide" evidence="2">
    <location>
        <begin position="1"/>
        <end position="16"/>
    </location>
</feature>
<evidence type="ECO:0000313" key="5">
    <source>
        <dbReference type="Proteomes" id="UP000262142"/>
    </source>
</evidence>
<dbReference type="Proteomes" id="UP000262142">
    <property type="component" value="Unassembled WGS sequence"/>
</dbReference>
<evidence type="ECO:0000259" key="3">
    <source>
        <dbReference type="Pfam" id="PF18962"/>
    </source>
</evidence>
<dbReference type="InterPro" id="IPR026444">
    <property type="entry name" value="Secre_tail"/>
</dbReference>
<dbReference type="EMBL" id="UNSC01000001">
    <property type="protein sequence ID" value="SZD71004.1"/>
    <property type="molecule type" value="Genomic_DNA"/>
</dbReference>
<feature type="domain" description="Secretion system C-terminal sorting" evidence="3">
    <location>
        <begin position="41"/>
        <end position="111"/>
    </location>
</feature>
<dbReference type="NCBIfam" id="TIGR04183">
    <property type="entry name" value="Por_Secre_tail"/>
    <property type="match status" value="1"/>
</dbReference>
<reference evidence="4 5" key="1">
    <citation type="submission" date="2018-09" db="EMBL/GenBank/DDBJ databases">
        <authorList>
            <consortium name="Pathogen Informatics"/>
        </authorList>
    </citation>
    <scope>NUCLEOTIDE SEQUENCE [LARGE SCALE GENOMIC DNA]</scope>
    <source>
        <strain evidence="4 5">OH-22767</strain>
    </source>
</reference>
<evidence type="ECO:0000313" key="4">
    <source>
        <dbReference type="EMBL" id="SZD71004.1"/>
    </source>
</evidence>
<evidence type="ECO:0000256" key="1">
    <source>
        <dbReference type="ARBA" id="ARBA00022729"/>
    </source>
</evidence>
<keyword evidence="1 2" id="KW-0732">Signal</keyword>
<dbReference type="OrthoDB" id="9813840at2"/>
<feature type="chain" id="PRO_5017062382" evidence="2">
    <location>
        <begin position="17"/>
        <end position="115"/>
    </location>
</feature>
<sequence>MKHFLFILFFSVFSLAQNSSENHSHGSEIIRENKIKGLVRIYPNPASTIIVVETTKDVKMNNITIYSLLGNKVYDEKLTKEKKITLNLSKIKNGKYFIKILLENNELLVKSFIKN</sequence>
<keyword evidence="5" id="KW-1185">Reference proteome</keyword>
<gene>
    <name evidence="4" type="ORF">SAMEA104719789_00095</name>
</gene>
<evidence type="ECO:0000256" key="2">
    <source>
        <dbReference type="SAM" id="SignalP"/>
    </source>
</evidence>
<dbReference type="AlphaFoldDB" id="A0A383TTM5"/>
<dbReference type="Pfam" id="PF18962">
    <property type="entry name" value="Por_Secre_tail"/>
    <property type="match status" value="1"/>
</dbReference>
<dbReference type="RefSeq" id="WP_119058713.1">
    <property type="nucleotide sequence ID" value="NZ_UNSC01000001.1"/>
</dbReference>
<protein>
    <submittedName>
        <fullName evidence="4">Por secretion system C-terminal sorting domain</fullName>
    </submittedName>
</protein>